<dbReference type="PRINTS" id="PR00112">
    <property type="entry name" value="ACYLPHPHTASE"/>
</dbReference>
<evidence type="ECO:0000256" key="1">
    <source>
        <dbReference type="ARBA" id="ARBA00005614"/>
    </source>
</evidence>
<protein>
    <recommendedName>
        <fullName evidence="3 5">acylphosphatase</fullName>
        <ecNumber evidence="2 5">3.6.1.7</ecNumber>
    </recommendedName>
</protein>
<dbReference type="EMBL" id="WNJO01000001">
    <property type="protein sequence ID" value="MTV81035.1"/>
    <property type="molecule type" value="Genomic_DNA"/>
</dbReference>
<comment type="similarity">
    <text evidence="1 6">Belongs to the acylphosphatase family.</text>
</comment>
<evidence type="ECO:0000256" key="3">
    <source>
        <dbReference type="ARBA" id="ARBA00015991"/>
    </source>
</evidence>
<dbReference type="PROSITE" id="PS00150">
    <property type="entry name" value="ACYLPHOSPHATASE_1"/>
    <property type="match status" value="1"/>
</dbReference>
<dbReference type="EC" id="3.6.1.7" evidence="2 5"/>
<evidence type="ECO:0000256" key="2">
    <source>
        <dbReference type="ARBA" id="ARBA00012150"/>
    </source>
</evidence>
<feature type="active site" evidence="5">
    <location>
        <position position="58"/>
    </location>
</feature>
<comment type="caution">
    <text evidence="8">The sequence shown here is derived from an EMBL/GenBank/DDBJ whole genome shotgun (WGS) entry which is preliminary data.</text>
</comment>
<evidence type="ECO:0000256" key="6">
    <source>
        <dbReference type="RuleBase" id="RU004168"/>
    </source>
</evidence>
<gene>
    <name evidence="8" type="ORF">GM612_00010</name>
</gene>
<comment type="catalytic activity">
    <reaction evidence="4 5">
        <text>an acyl phosphate + H2O = a carboxylate + phosphate + H(+)</text>
        <dbReference type="Rhea" id="RHEA:14965"/>
        <dbReference type="ChEBI" id="CHEBI:15377"/>
        <dbReference type="ChEBI" id="CHEBI:15378"/>
        <dbReference type="ChEBI" id="CHEBI:29067"/>
        <dbReference type="ChEBI" id="CHEBI:43474"/>
        <dbReference type="ChEBI" id="CHEBI:59918"/>
        <dbReference type="EC" id="3.6.1.7"/>
    </reaction>
</comment>
<keyword evidence="9" id="KW-1185">Reference proteome</keyword>
<evidence type="ECO:0000313" key="8">
    <source>
        <dbReference type="EMBL" id="MTV81035.1"/>
    </source>
</evidence>
<evidence type="ECO:0000259" key="7">
    <source>
        <dbReference type="PROSITE" id="PS51160"/>
    </source>
</evidence>
<feature type="domain" description="Acylphosphatase-like" evidence="7">
    <location>
        <begin position="25"/>
        <end position="112"/>
    </location>
</feature>
<accession>A0A7X2XT27</accession>
<evidence type="ECO:0000256" key="5">
    <source>
        <dbReference type="PROSITE-ProRule" id="PRU00520"/>
    </source>
</evidence>
<dbReference type="Pfam" id="PF00708">
    <property type="entry name" value="Acylphosphatase"/>
    <property type="match status" value="1"/>
</dbReference>
<dbReference type="Gene3D" id="3.30.70.100">
    <property type="match status" value="1"/>
</dbReference>
<dbReference type="AlphaFoldDB" id="A0A7X2XT27"/>
<keyword evidence="5" id="KW-0378">Hydrolase</keyword>
<dbReference type="SUPFAM" id="SSF54975">
    <property type="entry name" value="Acylphosphatase/BLUF domain-like"/>
    <property type="match status" value="1"/>
</dbReference>
<name>A0A7X2XT27_9LACO</name>
<organism evidence="8 9">
    <name type="scientific">Secundilactobacillus folii</name>
    <dbReference type="NCBI Taxonomy" id="2678357"/>
    <lineage>
        <taxon>Bacteria</taxon>
        <taxon>Bacillati</taxon>
        <taxon>Bacillota</taxon>
        <taxon>Bacilli</taxon>
        <taxon>Lactobacillales</taxon>
        <taxon>Lactobacillaceae</taxon>
        <taxon>Secundilactobacillus</taxon>
    </lineage>
</organism>
<dbReference type="PANTHER" id="PTHR47268">
    <property type="entry name" value="ACYLPHOSPHATASE"/>
    <property type="match status" value="1"/>
</dbReference>
<dbReference type="InterPro" id="IPR001792">
    <property type="entry name" value="Acylphosphatase-like_dom"/>
</dbReference>
<evidence type="ECO:0000313" key="9">
    <source>
        <dbReference type="Proteomes" id="UP000466388"/>
    </source>
</evidence>
<dbReference type="PANTHER" id="PTHR47268:SF4">
    <property type="entry name" value="ACYLPHOSPHATASE"/>
    <property type="match status" value="1"/>
</dbReference>
<sequence>MSCLFLPFFVTMVHNITIRGAMMESVLISVSGRVQGVGFRWTTARLANRMGITGWIKNEADGSVTVRAEAEKADLTAFIKALRHSPTPYASIRDVQITSKSVEDFKKFVITD</sequence>
<evidence type="ECO:0000256" key="4">
    <source>
        <dbReference type="ARBA" id="ARBA00047645"/>
    </source>
</evidence>
<dbReference type="InterPro" id="IPR017968">
    <property type="entry name" value="Acylphosphatase_CS"/>
</dbReference>
<dbReference type="Proteomes" id="UP000466388">
    <property type="component" value="Unassembled WGS sequence"/>
</dbReference>
<reference evidence="8 9" key="1">
    <citation type="submission" date="2019-11" db="EMBL/GenBank/DDBJ databases">
        <title>Lactobacillus sp. nov. CRM56-3, isolated from fermented tea leaves.</title>
        <authorList>
            <person name="Phuengjayaem S."/>
            <person name="Tanasupawat S."/>
        </authorList>
    </citation>
    <scope>NUCLEOTIDE SEQUENCE [LARGE SCALE GENOMIC DNA]</scope>
    <source>
        <strain evidence="8 9">CRM56-3</strain>
    </source>
</reference>
<feature type="active site" evidence="5">
    <location>
        <position position="40"/>
    </location>
</feature>
<dbReference type="GO" id="GO:0003998">
    <property type="term" value="F:acylphosphatase activity"/>
    <property type="evidence" value="ECO:0007669"/>
    <property type="project" value="UniProtKB-EC"/>
</dbReference>
<dbReference type="InterPro" id="IPR020456">
    <property type="entry name" value="Acylphosphatase"/>
</dbReference>
<proteinExistence type="inferred from homology"/>
<dbReference type="PROSITE" id="PS51160">
    <property type="entry name" value="ACYLPHOSPHATASE_3"/>
    <property type="match status" value="1"/>
</dbReference>
<dbReference type="InterPro" id="IPR036046">
    <property type="entry name" value="Acylphosphatase-like_dom_sf"/>
</dbReference>